<dbReference type="AlphaFoldDB" id="A0A1X7VT22"/>
<dbReference type="STRING" id="400682.A0A1X7VT22"/>
<dbReference type="PANTHER" id="PTHR12011">
    <property type="entry name" value="ADHESION G-PROTEIN COUPLED RECEPTOR"/>
    <property type="match status" value="1"/>
</dbReference>
<keyword evidence="5" id="KW-1015">Disulfide bond</keyword>
<evidence type="ECO:0000256" key="2">
    <source>
        <dbReference type="ARBA" id="ARBA00022692"/>
    </source>
</evidence>
<dbReference type="InterPro" id="IPR000832">
    <property type="entry name" value="GPCR_2_secretin-like"/>
</dbReference>
<dbReference type="InterPro" id="IPR057244">
    <property type="entry name" value="GAIN_B"/>
</dbReference>
<dbReference type="Gene3D" id="2.60.220.50">
    <property type="match status" value="1"/>
</dbReference>
<keyword evidence="2 6" id="KW-0812">Transmembrane</keyword>
<dbReference type="PANTHER" id="PTHR12011:SF347">
    <property type="entry name" value="FI21270P1-RELATED"/>
    <property type="match status" value="1"/>
</dbReference>
<dbReference type="InterPro" id="IPR000203">
    <property type="entry name" value="GPS"/>
</dbReference>
<evidence type="ECO:0000256" key="4">
    <source>
        <dbReference type="ARBA" id="ARBA00023136"/>
    </source>
</evidence>
<dbReference type="InParanoid" id="A0A1X7VT22"/>
<feature type="domain" description="GAIN-B" evidence="7">
    <location>
        <begin position="5"/>
        <end position="165"/>
    </location>
</feature>
<feature type="transmembrane region" description="Helical" evidence="6">
    <location>
        <begin position="198"/>
        <end position="218"/>
    </location>
</feature>
<name>A0A1X7VT22_AMPQE</name>
<dbReference type="GO" id="GO:0005886">
    <property type="term" value="C:plasma membrane"/>
    <property type="evidence" value="ECO:0007669"/>
    <property type="project" value="TreeGrafter"/>
</dbReference>
<dbReference type="GO" id="GO:0004930">
    <property type="term" value="F:G protein-coupled receptor activity"/>
    <property type="evidence" value="ECO:0007669"/>
    <property type="project" value="InterPro"/>
</dbReference>
<accession>A0A1X7VT22</accession>
<dbReference type="Pfam" id="PF01825">
    <property type="entry name" value="GPS"/>
    <property type="match status" value="1"/>
</dbReference>
<organism evidence="8">
    <name type="scientific">Amphimedon queenslandica</name>
    <name type="common">Sponge</name>
    <dbReference type="NCBI Taxonomy" id="400682"/>
    <lineage>
        <taxon>Eukaryota</taxon>
        <taxon>Metazoa</taxon>
        <taxon>Porifera</taxon>
        <taxon>Demospongiae</taxon>
        <taxon>Heteroscleromorpha</taxon>
        <taxon>Haplosclerida</taxon>
        <taxon>Niphatidae</taxon>
        <taxon>Amphimedon</taxon>
    </lineage>
</organism>
<evidence type="ECO:0000256" key="3">
    <source>
        <dbReference type="ARBA" id="ARBA00022989"/>
    </source>
</evidence>
<dbReference type="PROSITE" id="PS50221">
    <property type="entry name" value="GAIN_B"/>
    <property type="match status" value="1"/>
</dbReference>
<keyword evidence="3 6" id="KW-1133">Transmembrane helix</keyword>
<dbReference type="Pfam" id="PF00002">
    <property type="entry name" value="7tm_2"/>
    <property type="match status" value="1"/>
</dbReference>
<dbReference type="InterPro" id="IPR046338">
    <property type="entry name" value="GAIN_dom_sf"/>
</dbReference>
<keyword evidence="4 6" id="KW-0472">Membrane</keyword>
<evidence type="ECO:0000256" key="6">
    <source>
        <dbReference type="SAM" id="Phobius"/>
    </source>
</evidence>
<reference evidence="8" key="1">
    <citation type="submission" date="2017-05" db="UniProtKB">
        <authorList>
            <consortium name="EnsemblMetazoa"/>
        </authorList>
    </citation>
    <scope>IDENTIFICATION</scope>
</reference>
<dbReference type="EnsemblMetazoa" id="Aqu2.1.42563_001">
    <property type="protein sequence ID" value="Aqu2.1.42563_001"/>
    <property type="gene ID" value="Aqu2.1.42563"/>
</dbReference>
<evidence type="ECO:0000256" key="1">
    <source>
        <dbReference type="ARBA" id="ARBA00004141"/>
    </source>
</evidence>
<sequence>AMHDPPLNLVEIIKVQRVEDVNQLILAIDNNNGDSLLIPPGAFPSNRNITIASFIYRNLSNILTNNGSSIITPVISTTTNCNDNCNISQPVMISFNTTNNNNNNKNINRSLFSCVYWEFILNEGSLPSGYWSTEGCTTAYNNNIMNCYCNHLTHFAILLSPGVTLPTDSVHVQILNILGINQTKYKLICTLISIGLQYMFLVTFMWMLMEGVVLYISLIK</sequence>
<evidence type="ECO:0000313" key="8">
    <source>
        <dbReference type="EnsemblMetazoa" id="Aqu2.1.42563_001"/>
    </source>
</evidence>
<dbReference type="OrthoDB" id="1100386at2759"/>
<dbReference type="eggNOG" id="KOG4193">
    <property type="taxonomic scope" value="Eukaryota"/>
</dbReference>
<proteinExistence type="predicted"/>
<protein>
    <recommendedName>
        <fullName evidence="7">GAIN-B domain-containing protein</fullName>
    </recommendedName>
</protein>
<evidence type="ECO:0000259" key="7">
    <source>
        <dbReference type="PROSITE" id="PS50221"/>
    </source>
</evidence>
<dbReference type="SMART" id="SM00303">
    <property type="entry name" value="GPS"/>
    <property type="match status" value="1"/>
</dbReference>
<evidence type="ECO:0000256" key="5">
    <source>
        <dbReference type="ARBA" id="ARBA00023157"/>
    </source>
</evidence>
<comment type="subcellular location">
    <subcellularLocation>
        <location evidence="1">Membrane</location>
        <topology evidence="1">Multi-pass membrane protein</topology>
    </subcellularLocation>
</comment>